<evidence type="ECO:0000313" key="2">
    <source>
        <dbReference type="Proteomes" id="UP000233425"/>
    </source>
</evidence>
<dbReference type="Proteomes" id="UP000233425">
    <property type="component" value="Unassembled WGS sequence"/>
</dbReference>
<dbReference type="RefSeq" id="WP_101029578.1">
    <property type="nucleotide sequence ID" value="NZ_CABMMZ010000072.1"/>
</dbReference>
<keyword evidence="2" id="KW-1185">Reference proteome</keyword>
<dbReference type="InterPro" id="IPR014198">
    <property type="entry name" value="Spore_III_AB"/>
</dbReference>
<proteinExistence type="predicted"/>
<organism evidence="1 2">
    <name type="scientific">Ruminococcus bromii</name>
    <dbReference type="NCBI Taxonomy" id="40518"/>
    <lineage>
        <taxon>Bacteria</taxon>
        <taxon>Bacillati</taxon>
        <taxon>Bacillota</taxon>
        <taxon>Clostridia</taxon>
        <taxon>Eubacteriales</taxon>
        <taxon>Oscillospiraceae</taxon>
        <taxon>Ruminococcus</taxon>
    </lineage>
</organism>
<dbReference type="EMBL" id="NNSR01000072">
    <property type="protein sequence ID" value="PKD27259.1"/>
    <property type="molecule type" value="Genomic_DNA"/>
</dbReference>
<name>A0A2N0UJU5_9FIRM</name>
<protein>
    <submittedName>
        <fullName evidence="1">Stage III sporulation protein SpoAB</fullName>
    </submittedName>
</protein>
<gene>
    <name evidence="1" type="ORF">RBATCC27255_01648</name>
</gene>
<dbReference type="Pfam" id="PF09548">
    <property type="entry name" value="Spore_III_AB"/>
    <property type="match status" value="1"/>
</dbReference>
<dbReference type="AlphaFoldDB" id="A0A2N0UJU5"/>
<evidence type="ECO:0000313" key="1">
    <source>
        <dbReference type="EMBL" id="PKD27259.1"/>
    </source>
</evidence>
<sequence>MPFKLIGCLLVVCTGTMIGFVLSGRLYKRRDFLKSFTEFISLLATNLRYSGDDIFTLVNSCAENSSLDLLLFAECDRPFDELWLERVKQLSSEIPLSKSDISMLNDFGGQLGKTDTEGQLKHLELYEVSFSKQLSSALDAITKKSKLYKTMGFFAGSAIALMMI</sequence>
<reference evidence="1" key="1">
    <citation type="journal article" date="2018" name="Environ. Microbiol.">
        <title>Sporulation capability and amylosome conservation among diverse human colonic and rumen isolates of the keystone starch-degrader Ruminococcus bromii.</title>
        <authorList>
            <person name="Mukhopadhya I."/>
            <person name="Morais S."/>
            <person name="Laverde-Gomez J."/>
            <person name="Sheridan P.O."/>
            <person name="Walker A.W."/>
            <person name="Kelly W."/>
            <person name="Klieve A.V."/>
            <person name="Ouwerkerk D."/>
            <person name="Duncan S.H."/>
            <person name="Louis P."/>
            <person name="Koropatkin N."/>
            <person name="Cockburn D."/>
            <person name="Kibler R."/>
            <person name="Cooper P.J."/>
            <person name="Sandoval C."/>
            <person name="Crost E."/>
            <person name="Juge N."/>
            <person name="Bayer E.A."/>
            <person name="Flint H.J."/>
        </authorList>
    </citation>
    <scope>NUCLEOTIDE SEQUENCE [LARGE SCALE GENOMIC DNA]</scope>
    <source>
        <strain evidence="1">ATCC 27255</strain>
    </source>
</reference>
<accession>A0A2N0UJU5</accession>
<comment type="caution">
    <text evidence="1">The sequence shown here is derived from an EMBL/GenBank/DDBJ whole genome shotgun (WGS) entry which is preliminary data.</text>
</comment>